<dbReference type="EMBL" id="PYGD01000001">
    <property type="protein sequence ID" value="PSK94077.1"/>
    <property type="molecule type" value="Genomic_DNA"/>
</dbReference>
<dbReference type="SUPFAM" id="SSF160419">
    <property type="entry name" value="YdfO-like"/>
    <property type="match status" value="1"/>
</dbReference>
<dbReference type="Pfam" id="PF07166">
    <property type="entry name" value="DUF1398"/>
    <property type="match status" value="1"/>
</dbReference>
<protein>
    <submittedName>
        <fullName evidence="1">Uncharacterized protein DUF1398</fullName>
    </submittedName>
</protein>
<dbReference type="InterPro" id="IPR036696">
    <property type="entry name" value="YdfO-like_sf"/>
</dbReference>
<reference evidence="1 2" key="1">
    <citation type="submission" date="2018-03" db="EMBL/GenBank/DDBJ databases">
        <title>Genomic Encyclopedia of Type Strains, Phase III (KMG-III): the genomes of soil and plant-associated and newly described type strains.</title>
        <authorList>
            <person name="Whitman W."/>
        </authorList>
    </citation>
    <scope>NUCLEOTIDE SEQUENCE [LARGE SCALE GENOMIC DNA]</scope>
    <source>
        <strain evidence="1 2">CGMCC 1.12700</strain>
    </source>
</reference>
<dbReference type="Proteomes" id="UP000240572">
    <property type="component" value="Unassembled WGS sequence"/>
</dbReference>
<dbReference type="Gene3D" id="3.30.1810.10">
    <property type="entry name" value="YdfO-like"/>
    <property type="match status" value="1"/>
</dbReference>
<proteinExistence type="predicted"/>
<gene>
    <name evidence="1" type="ORF">B0I18_101227</name>
</gene>
<comment type="caution">
    <text evidence="1">The sequence shown here is derived from an EMBL/GenBank/DDBJ whole genome shotgun (WGS) entry which is preliminary data.</text>
</comment>
<accession>A0A2P8DA61</accession>
<evidence type="ECO:0000313" key="1">
    <source>
        <dbReference type="EMBL" id="PSK94077.1"/>
    </source>
</evidence>
<dbReference type="RefSeq" id="WP_106520811.1">
    <property type="nucleotide sequence ID" value="NZ_PYGD01000001.1"/>
</dbReference>
<dbReference type="InterPro" id="IPR009833">
    <property type="entry name" value="DUF1398"/>
</dbReference>
<organism evidence="1 2">
    <name type="scientific">Taibaiella chishuiensis</name>
    <dbReference type="NCBI Taxonomy" id="1434707"/>
    <lineage>
        <taxon>Bacteria</taxon>
        <taxon>Pseudomonadati</taxon>
        <taxon>Bacteroidota</taxon>
        <taxon>Chitinophagia</taxon>
        <taxon>Chitinophagales</taxon>
        <taxon>Chitinophagaceae</taxon>
        <taxon>Taibaiella</taxon>
    </lineage>
</organism>
<dbReference type="OrthoDB" id="1550456at2"/>
<sequence>MNIQEALQAAYGAAKSYPELAARLLELGISSYTVDTASGIILYRFPDGAHVLHHDAHAGRTVAPAFDEAATIQAVRDSQAGKIDYPGFMQAIADAGVHLYEATLAGNHKRVTYIGIGGMYEEAIPAAL</sequence>
<dbReference type="AlphaFoldDB" id="A0A2P8DA61"/>
<keyword evidence="2" id="KW-1185">Reference proteome</keyword>
<name>A0A2P8DA61_9BACT</name>
<evidence type="ECO:0000313" key="2">
    <source>
        <dbReference type="Proteomes" id="UP000240572"/>
    </source>
</evidence>